<dbReference type="HOGENOM" id="CLU_030130_3_1_2"/>
<dbReference type="GeneID" id="14551353"/>
<dbReference type="PANTHER" id="PTHR23088">
    <property type="entry name" value="NITRILASE-RELATED"/>
    <property type="match status" value="1"/>
</dbReference>
<dbReference type="EMBL" id="CP002818">
    <property type="protein sequence ID" value="AGE73057.1"/>
    <property type="molecule type" value="Genomic_DNA"/>
</dbReference>
<gene>
    <name evidence="2" type="ORF">SacRon12I_04065</name>
</gene>
<feature type="domain" description="CN hydrolase" evidence="1">
    <location>
        <begin position="1"/>
        <end position="249"/>
    </location>
</feature>
<dbReference type="KEGG" id="sacr:SacRon12I_04065"/>
<dbReference type="Gene3D" id="3.60.110.10">
    <property type="entry name" value="Carbon-nitrogen hydrolase"/>
    <property type="match status" value="1"/>
</dbReference>
<protein>
    <recommendedName>
        <fullName evidence="1">CN hydrolase domain-containing protein</fullName>
    </recommendedName>
</protein>
<dbReference type="PANTHER" id="PTHR23088:SF27">
    <property type="entry name" value="DEAMINATED GLUTATHIONE AMIDASE"/>
    <property type="match status" value="1"/>
</dbReference>
<proteinExistence type="predicted"/>
<organism evidence="3">
    <name type="scientific">Sulfolobus acidocaldarius Ron12/I</name>
    <dbReference type="NCBI Taxonomy" id="1028567"/>
    <lineage>
        <taxon>Archaea</taxon>
        <taxon>Thermoproteota</taxon>
        <taxon>Thermoprotei</taxon>
        <taxon>Sulfolobales</taxon>
        <taxon>Sulfolobaceae</taxon>
        <taxon>Sulfolobus</taxon>
    </lineage>
</organism>
<dbReference type="PROSITE" id="PS50263">
    <property type="entry name" value="CN_HYDROLASE"/>
    <property type="match status" value="1"/>
</dbReference>
<reference evidence="2 3" key="1">
    <citation type="journal article" date="2012" name="ISME J.">
        <title>Genomic evidence of rapid, global-scale gene flow in a Sulfolobus species.</title>
        <authorList>
            <person name="Mao D."/>
            <person name="Grogan D."/>
        </authorList>
    </citation>
    <scope>NUCLEOTIDE SEQUENCE [LARGE SCALE GENOMIC DNA]</scope>
    <source>
        <strain evidence="2 3">Ron12/I</strain>
    </source>
</reference>
<accession>M1IX61</accession>
<dbReference type="InterPro" id="IPR036526">
    <property type="entry name" value="C-N_Hydrolase_sf"/>
</dbReference>
<sequence>MLIGLLHLRLKEASRKANIEKARRLIKVAKEKGAKLVVLPSLFPIGNLFEVYENEKKSRSVIRNLAEKIPGSISEMLINLAMEGEVHLMAGPILEQAGPKIFLTSLIISPQGEIIGKYRKVIISEKDTRLGISSGKEPMFLSLDKRYGIISEDDLFSPEINRILALGSSVAVIGSIKAYSKNNSSDIIKHVAISRTLENEIPYILVGEMIEDENGDIIGSSPTFVTSVNSLVYKQAEEDDTVLYVETTVLLQESGAQDKLGKVGNLENIILLGLCKNAKKMKGVERKRIMDKEKIEDN</sequence>
<evidence type="ECO:0000313" key="2">
    <source>
        <dbReference type="EMBL" id="AGE73057.1"/>
    </source>
</evidence>
<dbReference type="CDD" id="cd07197">
    <property type="entry name" value="nitrilase"/>
    <property type="match status" value="1"/>
</dbReference>
<dbReference type="InterPro" id="IPR003010">
    <property type="entry name" value="C-N_Hydrolase"/>
</dbReference>
<dbReference type="AlphaFoldDB" id="M1IX61"/>
<dbReference type="RefSeq" id="WP_015385839.1">
    <property type="nucleotide sequence ID" value="NC_020247.1"/>
</dbReference>
<dbReference type="Proteomes" id="UP000011280">
    <property type="component" value="Chromosome"/>
</dbReference>
<dbReference type="SUPFAM" id="SSF56317">
    <property type="entry name" value="Carbon-nitrogen hydrolase"/>
    <property type="match status" value="1"/>
</dbReference>
<name>M1IX61_9CREN</name>
<evidence type="ECO:0000313" key="3">
    <source>
        <dbReference type="Proteomes" id="UP000011280"/>
    </source>
</evidence>
<dbReference type="Pfam" id="PF00795">
    <property type="entry name" value="CN_hydrolase"/>
    <property type="match status" value="1"/>
</dbReference>
<evidence type="ECO:0000259" key="1">
    <source>
        <dbReference type="PROSITE" id="PS50263"/>
    </source>
</evidence>
<dbReference type="PATRIC" id="fig|1028567.7.peg.798"/>